<evidence type="ECO:0000256" key="8">
    <source>
        <dbReference type="ARBA" id="ARBA00022741"/>
    </source>
</evidence>
<evidence type="ECO:0000256" key="13">
    <source>
        <dbReference type="HAMAP-Rule" id="MF_00328"/>
    </source>
</evidence>
<proteinExistence type="inferred from homology"/>
<evidence type="ECO:0000313" key="16">
    <source>
        <dbReference type="Proteomes" id="UP000483362"/>
    </source>
</evidence>
<comment type="caution">
    <text evidence="15">The sequence shown here is derived from an EMBL/GenBank/DDBJ whole genome shotgun (WGS) entry which is preliminary data.</text>
</comment>
<evidence type="ECO:0000256" key="1">
    <source>
        <dbReference type="ARBA" id="ARBA00003531"/>
    </source>
</evidence>
<comment type="catalytic activity">
    <reaction evidence="12 13">
        <text>GMP + ATP = GDP + ADP</text>
        <dbReference type="Rhea" id="RHEA:20780"/>
        <dbReference type="ChEBI" id="CHEBI:30616"/>
        <dbReference type="ChEBI" id="CHEBI:58115"/>
        <dbReference type="ChEBI" id="CHEBI:58189"/>
        <dbReference type="ChEBI" id="CHEBI:456216"/>
        <dbReference type="EC" id="2.7.4.8"/>
    </reaction>
</comment>
<dbReference type="PANTHER" id="PTHR23117">
    <property type="entry name" value="GUANYLATE KINASE-RELATED"/>
    <property type="match status" value="1"/>
</dbReference>
<keyword evidence="10 13" id="KW-0067">ATP-binding</keyword>
<dbReference type="Pfam" id="PF00625">
    <property type="entry name" value="Guanylate_kin"/>
    <property type="match status" value="1"/>
</dbReference>
<feature type="domain" description="Guanylate kinase-like" evidence="14">
    <location>
        <begin position="4"/>
        <end position="185"/>
    </location>
</feature>
<evidence type="ECO:0000256" key="12">
    <source>
        <dbReference type="ARBA" id="ARBA00048594"/>
    </source>
</evidence>
<dbReference type="RefSeq" id="WP_154326551.1">
    <property type="nucleotide sequence ID" value="NZ_CP045696.1"/>
</dbReference>
<dbReference type="SMART" id="SM00072">
    <property type="entry name" value="GuKc"/>
    <property type="match status" value="1"/>
</dbReference>
<dbReference type="FunFam" id="3.30.63.10:FF:000005">
    <property type="entry name" value="Guanylate kinase"/>
    <property type="match status" value="1"/>
</dbReference>
<gene>
    <name evidence="13" type="primary">gmk</name>
    <name evidence="15" type="ORF">FYJ29_05400</name>
</gene>
<dbReference type="InterPro" id="IPR020590">
    <property type="entry name" value="Guanylate_kinase_CS"/>
</dbReference>
<dbReference type="EMBL" id="VULT01000006">
    <property type="protein sequence ID" value="MSS17198.1"/>
    <property type="molecule type" value="Genomic_DNA"/>
</dbReference>
<accession>A0A6L5XD88</accession>
<keyword evidence="16" id="KW-1185">Reference proteome</keyword>
<evidence type="ECO:0000256" key="5">
    <source>
        <dbReference type="ARBA" id="ARBA00016296"/>
    </source>
</evidence>
<dbReference type="GO" id="GO:0004385">
    <property type="term" value="F:GMP kinase activity"/>
    <property type="evidence" value="ECO:0007669"/>
    <property type="project" value="UniProtKB-UniRule"/>
</dbReference>
<dbReference type="InterPro" id="IPR027417">
    <property type="entry name" value="P-loop_NTPase"/>
</dbReference>
<dbReference type="Proteomes" id="UP000483362">
    <property type="component" value="Unassembled WGS sequence"/>
</dbReference>
<dbReference type="InterPro" id="IPR017665">
    <property type="entry name" value="Guanylate_kinase"/>
</dbReference>
<keyword evidence="7 13" id="KW-0808">Transferase</keyword>
<feature type="binding site" evidence="13">
    <location>
        <begin position="11"/>
        <end position="18"/>
    </location>
    <ligand>
        <name>ATP</name>
        <dbReference type="ChEBI" id="CHEBI:30616"/>
    </ligand>
</feature>
<dbReference type="HAMAP" id="MF_00328">
    <property type="entry name" value="Guanylate_kinase"/>
    <property type="match status" value="1"/>
</dbReference>
<evidence type="ECO:0000256" key="3">
    <source>
        <dbReference type="ARBA" id="ARBA00005790"/>
    </source>
</evidence>
<reference evidence="15 16" key="1">
    <citation type="submission" date="2019-08" db="EMBL/GenBank/DDBJ databases">
        <title>In-depth cultivation of the pig gut microbiome towards novel bacterial diversity and tailored functional studies.</title>
        <authorList>
            <person name="Wylensek D."/>
            <person name="Hitch T.C.A."/>
            <person name="Clavel T."/>
        </authorList>
    </citation>
    <scope>NUCLEOTIDE SEQUENCE [LARGE SCALE GENOMIC DNA]</scope>
    <source>
        <strain evidence="15 16">Oil-RF-744-WCA-WT-10</strain>
    </source>
</reference>
<dbReference type="PROSITE" id="PS50052">
    <property type="entry name" value="GUANYLATE_KINASE_2"/>
    <property type="match status" value="1"/>
</dbReference>
<dbReference type="NCBIfam" id="TIGR03263">
    <property type="entry name" value="guanyl_kin"/>
    <property type="match status" value="1"/>
</dbReference>
<name>A0A6L5XD88_9BACT</name>
<protein>
    <recommendedName>
        <fullName evidence="5 13">Guanylate kinase</fullName>
        <ecNumber evidence="4 13">2.7.4.8</ecNumber>
    </recommendedName>
    <alternativeName>
        <fullName evidence="11 13">GMP kinase</fullName>
    </alternativeName>
</protein>
<keyword evidence="9 13" id="KW-0418">Kinase</keyword>
<keyword evidence="8 13" id="KW-0547">Nucleotide-binding</keyword>
<evidence type="ECO:0000256" key="7">
    <source>
        <dbReference type="ARBA" id="ARBA00022679"/>
    </source>
</evidence>
<evidence type="ECO:0000256" key="11">
    <source>
        <dbReference type="ARBA" id="ARBA00030128"/>
    </source>
</evidence>
<evidence type="ECO:0000256" key="2">
    <source>
        <dbReference type="ARBA" id="ARBA00004496"/>
    </source>
</evidence>
<dbReference type="EC" id="2.7.4.8" evidence="4 13"/>
<evidence type="ECO:0000256" key="4">
    <source>
        <dbReference type="ARBA" id="ARBA00012961"/>
    </source>
</evidence>
<comment type="similarity">
    <text evidence="3 13">Belongs to the guanylate kinase family.</text>
</comment>
<evidence type="ECO:0000256" key="6">
    <source>
        <dbReference type="ARBA" id="ARBA00022490"/>
    </source>
</evidence>
<dbReference type="InterPro" id="IPR008145">
    <property type="entry name" value="GK/Ca_channel_bsu"/>
</dbReference>
<keyword evidence="6 13" id="KW-0963">Cytoplasm</keyword>
<organism evidence="15 16">
    <name type="scientific">Sodaliphilus pleomorphus</name>
    <dbReference type="NCBI Taxonomy" id="2606626"/>
    <lineage>
        <taxon>Bacteria</taxon>
        <taxon>Pseudomonadati</taxon>
        <taxon>Bacteroidota</taxon>
        <taxon>Bacteroidia</taxon>
        <taxon>Bacteroidales</taxon>
        <taxon>Muribaculaceae</taxon>
        <taxon>Sodaliphilus</taxon>
    </lineage>
</organism>
<dbReference type="Gene3D" id="3.40.50.300">
    <property type="entry name" value="P-loop containing nucleotide triphosphate hydrolases"/>
    <property type="match status" value="1"/>
</dbReference>
<dbReference type="Gene3D" id="3.30.63.10">
    <property type="entry name" value="Guanylate Kinase phosphate binding domain"/>
    <property type="match status" value="1"/>
</dbReference>
<dbReference type="SUPFAM" id="SSF52540">
    <property type="entry name" value="P-loop containing nucleoside triphosphate hydrolases"/>
    <property type="match status" value="1"/>
</dbReference>
<evidence type="ECO:0000259" key="14">
    <source>
        <dbReference type="PROSITE" id="PS50052"/>
    </source>
</evidence>
<dbReference type="GO" id="GO:0005829">
    <property type="term" value="C:cytosol"/>
    <property type="evidence" value="ECO:0007669"/>
    <property type="project" value="TreeGrafter"/>
</dbReference>
<dbReference type="InterPro" id="IPR008144">
    <property type="entry name" value="Guanylate_kin-like_dom"/>
</dbReference>
<evidence type="ECO:0000256" key="10">
    <source>
        <dbReference type="ARBA" id="ARBA00022840"/>
    </source>
</evidence>
<dbReference type="GO" id="GO:0005524">
    <property type="term" value="F:ATP binding"/>
    <property type="evidence" value="ECO:0007669"/>
    <property type="project" value="UniProtKB-UniRule"/>
</dbReference>
<sequence length="189" mass="21224">MATGKLIVISAPSGSGKSSIIKEVIKDKQLHLEFSISATTRPPRAGELNGRDYYFMSVDDFKKKISNHEFAEYQEVYPGRFYGTLKSEIQRIMADGDNVILDVDVQGGVNVKNMYGDRAVSIFIKAPSVEVLRQRLHGRGTDSDEEIEKRVSKAEYELTFAHKFDHIVVNDSLPDAIGNVRRVIQDFIA</sequence>
<dbReference type="CDD" id="cd00071">
    <property type="entry name" value="GMPK"/>
    <property type="match status" value="1"/>
</dbReference>
<dbReference type="AlphaFoldDB" id="A0A6L5XD88"/>
<evidence type="ECO:0000313" key="15">
    <source>
        <dbReference type="EMBL" id="MSS17198.1"/>
    </source>
</evidence>
<evidence type="ECO:0000256" key="9">
    <source>
        <dbReference type="ARBA" id="ARBA00022777"/>
    </source>
</evidence>
<dbReference type="PROSITE" id="PS00856">
    <property type="entry name" value="GUANYLATE_KINASE_1"/>
    <property type="match status" value="1"/>
</dbReference>
<comment type="subcellular location">
    <subcellularLocation>
        <location evidence="2 13">Cytoplasm</location>
    </subcellularLocation>
</comment>
<comment type="function">
    <text evidence="1 13">Essential for recycling GMP and indirectly, cGMP.</text>
</comment>
<dbReference type="PANTHER" id="PTHR23117:SF13">
    <property type="entry name" value="GUANYLATE KINASE"/>
    <property type="match status" value="1"/>
</dbReference>